<keyword evidence="9" id="KW-0539">Nucleus</keyword>
<evidence type="ECO:0000256" key="9">
    <source>
        <dbReference type="ARBA" id="ARBA00023242"/>
    </source>
</evidence>
<keyword evidence="10" id="KW-0243">Dynein</keyword>
<feature type="non-terminal residue" evidence="11">
    <location>
        <position position="87"/>
    </location>
</feature>
<keyword evidence="8 10" id="KW-0206">Cytoskeleton</keyword>
<organism evidence="11 12">
    <name type="scientific">Himantopus himantopus</name>
    <name type="common">Black-winged stilt</name>
    <name type="synonym">Charadrius himantopus</name>
    <dbReference type="NCBI Taxonomy" id="225398"/>
    <lineage>
        <taxon>Eukaryota</taxon>
        <taxon>Metazoa</taxon>
        <taxon>Chordata</taxon>
        <taxon>Craniata</taxon>
        <taxon>Vertebrata</taxon>
        <taxon>Euteleostomi</taxon>
        <taxon>Archelosauria</taxon>
        <taxon>Archosauria</taxon>
        <taxon>Dinosauria</taxon>
        <taxon>Saurischia</taxon>
        <taxon>Theropoda</taxon>
        <taxon>Coelurosauria</taxon>
        <taxon>Aves</taxon>
        <taxon>Neognathae</taxon>
        <taxon>Neoaves</taxon>
        <taxon>Charadriiformes</taxon>
        <taxon>Recurvirostridae</taxon>
        <taxon>Himantopus</taxon>
    </lineage>
</organism>
<evidence type="ECO:0000256" key="8">
    <source>
        <dbReference type="ARBA" id="ARBA00023212"/>
    </source>
</evidence>
<evidence type="ECO:0000256" key="7">
    <source>
        <dbReference type="ARBA" id="ARBA00022927"/>
    </source>
</evidence>
<dbReference type="GO" id="GO:0005874">
    <property type="term" value="C:microtubule"/>
    <property type="evidence" value="ECO:0007669"/>
    <property type="project" value="UniProtKB-KW"/>
</dbReference>
<keyword evidence="5 10" id="KW-0493">Microtubule</keyword>
<dbReference type="SMART" id="SM01375">
    <property type="entry name" value="Dynein_light"/>
    <property type="match status" value="1"/>
</dbReference>
<dbReference type="SUPFAM" id="SSF54648">
    <property type="entry name" value="DLC"/>
    <property type="match status" value="1"/>
</dbReference>
<dbReference type="InterPro" id="IPR037177">
    <property type="entry name" value="DLC_sf"/>
</dbReference>
<dbReference type="GO" id="GO:0005634">
    <property type="term" value="C:nucleus"/>
    <property type="evidence" value="ECO:0007669"/>
    <property type="project" value="UniProtKB-SubCell"/>
</dbReference>
<keyword evidence="7" id="KW-0653">Protein transport</keyword>
<dbReference type="PANTHER" id="PTHR11886:SF91">
    <property type="entry name" value="DYNEIN LIGHT CHAIN 1, CYTOPLASMIC"/>
    <property type="match status" value="1"/>
</dbReference>
<evidence type="ECO:0000313" key="12">
    <source>
        <dbReference type="Proteomes" id="UP000571567"/>
    </source>
</evidence>
<evidence type="ECO:0000256" key="4">
    <source>
        <dbReference type="ARBA" id="ARBA00022490"/>
    </source>
</evidence>
<dbReference type="Pfam" id="PF01221">
    <property type="entry name" value="Dynein_light"/>
    <property type="match status" value="1"/>
</dbReference>
<proteinExistence type="inferred from homology"/>
<accession>A0A7L1KLT1</accession>
<keyword evidence="4 10" id="KW-0963">Cytoplasm</keyword>
<dbReference type="GO" id="GO:0035721">
    <property type="term" value="P:intraciliary retrograde transport"/>
    <property type="evidence" value="ECO:0007669"/>
    <property type="project" value="TreeGrafter"/>
</dbReference>
<name>A0A7L1KLT1_HIMHI</name>
<dbReference type="Gene3D" id="3.30.740.10">
    <property type="entry name" value="Protein Inhibitor Of Neuronal Nitric Oxide Synthase"/>
    <property type="match status" value="1"/>
</dbReference>
<comment type="caution">
    <text evidence="11">The sequence shown here is derived from an EMBL/GenBank/DDBJ whole genome shotgun (WGS) entry which is preliminary data.</text>
</comment>
<comment type="subcellular location">
    <subcellularLocation>
        <location evidence="2 10">Cytoplasm</location>
        <location evidence="2 10">Cytoskeleton</location>
    </subcellularLocation>
    <subcellularLocation>
        <location evidence="1">Nucleus</location>
    </subcellularLocation>
</comment>
<dbReference type="GO" id="GO:0051028">
    <property type="term" value="P:mRNA transport"/>
    <property type="evidence" value="ECO:0007669"/>
    <property type="project" value="UniProtKB-KW"/>
</dbReference>
<dbReference type="AlphaFoldDB" id="A0A7L1KLT1"/>
<evidence type="ECO:0000256" key="2">
    <source>
        <dbReference type="ARBA" id="ARBA00004245"/>
    </source>
</evidence>
<sequence>TGDWRALIKDRDVSEVMQCCAVECVVWAIEKYGVEREIAALVERANEFDSPTWHCVAGRKFGSSVSNETKHFIFLMSGVNILLFKAG</sequence>
<dbReference type="GO" id="GO:0015031">
    <property type="term" value="P:protein transport"/>
    <property type="evidence" value="ECO:0007669"/>
    <property type="project" value="UniProtKB-KW"/>
</dbReference>
<dbReference type="Proteomes" id="UP000571567">
    <property type="component" value="Unassembled WGS sequence"/>
</dbReference>
<dbReference type="GO" id="GO:0045505">
    <property type="term" value="F:dynein intermediate chain binding"/>
    <property type="evidence" value="ECO:0007669"/>
    <property type="project" value="TreeGrafter"/>
</dbReference>
<keyword evidence="12" id="KW-1185">Reference proteome</keyword>
<dbReference type="InterPro" id="IPR001372">
    <property type="entry name" value="Dynein_light_chain_typ-1/2"/>
</dbReference>
<gene>
    <name evidence="11" type="primary">Dyl1</name>
    <name evidence="11" type="ORF">HIMHIM_R03040</name>
</gene>
<protein>
    <recommendedName>
        <fullName evidence="10">Dynein light chain</fullName>
    </recommendedName>
</protein>
<dbReference type="PANTHER" id="PTHR11886">
    <property type="entry name" value="DYNEIN LIGHT CHAIN"/>
    <property type="match status" value="1"/>
</dbReference>
<dbReference type="GO" id="GO:0005868">
    <property type="term" value="C:cytoplasmic dynein complex"/>
    <property type="evidence" value="ECO:0007669"/>
    <property type="project" value="TreeGrafter"/>
</dbReference>
<dbReference type="GO" id="GO:0044458">
    <property type="term" value="P:motile cilium assembly"/>
    <property type="evidence" value="ECO:0007669"/>
    <property type="project" value="TreeGrafter"/>
</dbReference>
<evidence type="ECO:0000256" key="5">
    <source>
        <dbReference type="ARBA" id="ARBA00022701"/>
    </source>
</evidence>
<evidence type="ECO:0000313" key="11">
    <source>
        <dbReference type="EMBL" id="NXN63156.1"/>
    </source>
</evidence>
<comment type="similarity">
    <text evidence="10">Belongs to the dynein light chain family.</text>
</comment>
<keyword evidence="6" id="KW-0509">mRNA transport</keyword>
<feature type="non-terminal residue" evidence="11">
    <location>
        <position position="1"/>
    </location>
</feature>
<reference evidence="11 12" key="1">
    <citation type="submission" date="2019-09" db="EMBL/GenBank/DDBJ databases">
        <title>Bird 10,000 Genomes (B10K) Project - Family phase.</title>
        <authorList>
            <person name="Zhang G."/>
        </authorList>
    </citation>
    <scope>NUCLEOTIDE SEQUENCE [LARGE SCALE GENOMIC DNA]</scope>
    <source>
        <strain evidence="11">B10K-DU-002-13</strain>
        <tissue evidence="11">Muscle</tissue>
    </source>
</reference>
<keyword evidence="10" id="KW-0505">Motor protein</keyword>
<dbReference type="GO" id="GO:0005929">
    <property type="term" value="C:cilium"/>
    <property type="evidence" value="ECO:0007669"/>
    <property type="project" value="GOC"/>
</dbReference>
<evidence type="ECO:0000256" key="10">
    <source>
        <dbReference type="RuleBase" id="RU365010"/>
    </source>
</evidence>
<dbReference type="OrthoDB" id="10033309at2759"/>
<evidence type="ECO:0000256" key="3">
    <source>
        <dbReference type="ARBA" id="ARBA00022448"/>
    </source>
</evidence>
<evidence type="ECO:0000256" key="6">
    <source>
        <dbReference type="ARBA" id="ARBA00022816"/>
    </source>
</evidence>
<dbReference type="FunFam" id="3.30.740.10:FF:000005">
    <property type="entry name" value="Dynein light chain"/>
    <property type="match status" value="1"/>
</dbReference>
<keyword evidence="3" id="KW-0813">Transport</keyword>
<evidence type="ECO:0000256" key="1">
    <source>
        <dbReference type="ARBA" id="ARBA00004123"/>
    </source>
</evidence>
<dbReference type="EMBL" id="VXBK01000416">
    <property type="protein sequence ID" value="NXN63156.1"/>
    <property type="molecule type" value="Genomic_DNA"/>
</dbReference>